<dbReference type="Proteomes" id="UP000524246">
    <property type="component" value="Unassembled WGS sequence"/>
</dbReference>
<name>A0A7X9FUT3_9DELT</name>
<dbReference type="EMBL" id="JAAZON010000692">
    <property type="protein sequence ID" value="NMC64516.1"/>
    <property type="molecule type" value="Genomic_DNA"/>
</dbReference>
<comment type="caution">
    <text evidence="1">The sequence shown here is derived from an EMBL/GenBank/DDBJ whole genome shotgun (WGS) entry which is preliminary data.</text>
</comment>
<reference evidence="1 2" key="1">
    <citation type="journal article" date="2020" name="Biotechnol. Biofuels">
        <title>New insights from the biogas microbiome by comprehensive genome-resolved metagenomics of nearly 1600 species originating from multiple anaerobic digesters.</title>
        <authorList>
            <person name="Campanaro S."/>
            <person name="Treu L."/>
            <person name="Rodriguez-R L.M."/>
            <person name="Kovalovszki A."/>
            <person name="Ziels R.M."/>
            <person name="Maus I."/>
            <person name="Zhu X."/>
            <person name="Kougias P.G."/>
            <person name="Basile A."/>
            <person name="Luo G."/>
            <person name="Schluter A."/>
            <person name="Konstantinidis K.T."/>
            <person name="Angelidaki I."/>
        </authorList>
    </citation>
    <scope>NUCLEOTIDE SEQUENCE [LARGE SCALE GENOMIC DNA]</scope>
    <source>
        <strain evidence="1">AS27yjCOA_65</strain>
    </source>
</reference>
<sequence length="262" mass="28393">SDLVAGDTNGYSDVFLRNVASGSTTRISLDFAGGQGNDESETSSISSSGRFIAFESKASLVGTHYESDLDIFLVDRGADTPNQDVLPVVEDFSDGTIRGDSDWSVKSGAFRVNKAGQYQSAGGKNNVSLLKTLAAKPFRFSSGEIEIEIKLPNTRAYTPRAGLLFAYQSSVKYRYVQMQPGAIVFGQRGRIGTSAPLNKSKALKIKKGTTYTLRVKLQSDGRILIYVGDRLVSSYKFKSSESGAVGVFSPQTQAYFDNVHIF</sequence>
<evidence type="ECO:0000313" key="1">
    <source>
        <dbReference type="EMBL" id="NMC64516.1"/>
    </source>
</evidence>
<accession>A0A7X9FUT3</accession>
<evidence type="ECO:0000313" key="2">
    <source>
        <dbReference type="Proteomes" id="UP000524246"/>
    </source>
</evidence>
<protein>
    <recommendedName>
        <fullName evidence="3">3-keto-disaccharide hydrolase domain-containing protein</fullName>
    </recommendedName>
</protein>
<feature type="non-terminal residue" evidence="1">
    <location>
        <position position="1"/>
    </location>
</feature>
<evidence type="ECO:0008006" key="3">
    <source>
        <dbReference type="Google" id="ProtNLM"/>
    </source>
</evidence>
<organism evidence="1 2">
    <name type="scientific">SAR324 cluster bacterium</name>
    <dbReference type="NCBI Taxonomy" id="2024889"/>
    <lineage>
        <taxon>Bacteria</taxon>
        <taxon>Deltaproteobacteria</taxon>
        <taxon>SAR324 cluster</taxon>
    </lineage>
</organism>
<dbReference type="AlphaFoldDB" id="A0A7X9FUT3"/>
<gene>
    <name evidence="1" type="ORF">GYA55_15225</name>
</gene>
<proteinExistence type="predicted"/>
<dbReference type="Gene3D" id="2.60.120.560">
    <property type="entry name" value="Exo-inulinase, domain 1"/>
    <property type="match status" value="1"/>
</dbReference>